<reference evidence="1 2" key="1">
    <citation type="submission" date="2019-09" db="EMBL/GenBank/DDBJ databases">
        <title>In-depth cultivation of the pig gut microbiome towards novel bacterial diversity and tailored functional studies.</title>
        <authorList>
            <person name="Wylensek D."/>
            <person name="Hitch T.C.A."/>
            <person name="Clavel T."/>
        </authorList>
    </citation>
    <scope>NUCLEOTIDE SEQUENCE [LARGE SCALE GENOMIC DNA]</scope>
    <source>
        <strain evidence="1 2">WCA3-693-APC-4?</strain>
    </source>
</reference>
<dbReference type="RefSeq" id="WP_154442648.1">
    <property type="nucleotide sequence ID" value="NZ_JAHLPJ010000001.1"/>
</dbReference>
<name>A0A6N7Y072_9FIRM</name>
<comment type="caution">
    <text evidence="1">The sequence shown here is derived from an EMBL/GenBank/DDBJ whole genome shotgun (WGS) entry which is preliminary data.</text>
</comment>
<organism evidence="1 2">
    <name type="scientific">Tissierella pigra</name>
    <dbReference type="NCBI Taxonomy" id="2607614"/>
    <lineage>
        <taxon>Bacteria</taxon>
        <taxon>Bacillati</taxon>
        <taxon>Bacillota</taxon>
        <taxon>Tissierellia</taxon>
        <taxon>Tissierellales</taxon>
        <taxon>Tissierellaceae</taxon>
        <taxon>Tissierella</taxon>
    </lineage>
</organism>
<keyword evidence="2" id="KW-1185">Reference proteome</keyword>
<accession>A0A6N7Y072</accession>
<evidence type="ECO:0000313" key="2">
    <source>
        <dbReference type="Proteomes" id="UP000469523"/>
    </source>
</evidence>
<proteinExistence type="predicted"/>
<evidence type="ECO:0000313" key="1">
    <source>
        <dbReference type="EMBL" id="MSU03143.1"/>
    </source>
</evidence>
<dbReference type="Proteomes" id="UP000469523">
    <property type="component" value="Unassembled WGS sequence"/>
</dbReference>
<sequence>MELTTKEILKKMILDSQEMVRDYETHSKKVNDSEVADIFKKFAEECGYQAAELQKVLKEKF</sequence>
<dbReference type="AlphaFoldDB" id="A0A6N7Y072"/>
<protein>
    <submittedName>
        <fullName evidence="1">Uncharacterized protein</fullName>
    </submittedName>
</protein>
<dbReference type="EMBL" id="VUNQ01000056">
    <property type="protein sequence ID" value="MSU03143.1"/>
    <property type="molecule type" value="Genomic_DNA"/>
</dbReference>
<gene>
    <name evidence="1" type="ORF">FYJ83_16905</name>
</gene>